<dbReference type="AlphaFoldDB" id="A0A7C2JYA8"/>
<proteinExistence type="predicted"/>
<comment type="caution">
    <text evidence="2">The sequence shown here is derived from an EMBL/GenBank/DDBJ whole genome shotgun (WGS) entry which is preliminary data.</text>
</comment>
<feature type="transmembrane region" description="Helical" evidence="1">
    <location>
        <begin position="219"/>
        <end position="236"/>
    </location>
</feature>
<organism evidence="2">
    <name type="scientific">Schlesneria paludicola</name>
    <dbReference type="NCBI Taxonomy" id="360056"/>
    <lineage>
        <taxon>Bacteria</taxon>
        <taxon>Pseudomonadati</taxon>
        <taxon>Planctomycetota</taxon>
        <taxon>Planctomycetia</taxon>
        <taxon>Planctomycetales</taxon>
        <taxon>Planctomycetaceae</taxon>
        <taxon>Schlesneria</taxon>
    </lineage>
</organism>
<keyword evidence="1" id="KW-0472">Membrane</keyword>
<feature type="transmembrane region" description="Helical" evidence="1">
    <location>
        <begin position="248"/>
        <end position="271"/>
    </location>
</feature>
<dbReference type="EMBL" id="DSOK01000259">
    <property type="protein sequence ID" value="HEN15624.1"/>
    <property type="molecule type" value="Genomic_DNA"/>
</dbReference>
<feature type="transmembrane region" description="Helical" evidence="1">
    <location>
        <begin position="168"/>
        <end position="186"/>
    </location>
</feature>
<feature type="transmembrane region" description="Helical" evidence="1">
    <location>
        <begin position="66"/>
        <end position="83"/>
    </location>
</feature>
<feature type="transmembrane region" description="Helical" evidence="1">
    <location>
        <begin position="139"/>
        <end position="156"/>
    </location>
</feature>
<name>A0A7C2JYA8_9PLAN</name>
<accession>A0A7C2JYA8</accession>
<gene>
    <name evidence="2" type="ORF">ENQ76_09170</name>
</gene>
<reference evidence="2" key="1">
    <citation type="journal article" date="2020" name="mSystems">
        <title>Genome- and Community-Level Interaction Insights into Carbon Utilization and Element Cycling Functions of Hydrothermarchaeota in Hydrothermal Sediment.</title>
        <authorList>
            <person name="Zhou Z."/>
            <person name="Liu Y."/>
            <person name="Xu W."/>
            <person name="Pan J."/>
            <person name="Luo Z.H."/>
            <person name="Li M."/>
        </authorList>
    </citation>
    <scope>NUCLEOTIDE SEQUENCE [LARGE SCALE GENOMIC DNA]</scope>
    <source>
        <strain evidence="2">SpSt-339</strain>
    </source>
</reference>
<evidence type="ECO:0000313" key="2">
    <source>
        <dbReference type="EMBL" id="HEN15624.1"/>
    </source>
</evidence>
<evidence type="ECO:0000256" key="1">
    <source>
        <dbReference type="SAM" id="Phobius"/>
    </source>
</evidence>
<sequence length="296" mass="32986">MNREGRVWTVLFLLGGAALLAKGLLTESGLGDIHVKPARVAEGRTIAWTEAAAGDAGAVFSPVRTAGLWVAAFLTLAIFSYLYRDNVFYKLAESIIVGVSAGYYLVAGFWDSIVAQLMTELVPQFTRSWAVPGLDADKPADWWFLVPLVLSVWLFFKFLPGQSWVARWPLAFVVGTFAGLRLVLFLEADFVNQIRNTIMPLVVYSADRSVLVWSSLRNVGIILSLLACLTYFFFSVEHRGVVGRVSRVGIWVLMITFGASFAFTVMGRITLLTKRFEFLFNDCLRLDEFLKPFLGT</sequence>
<keyword evidence="1" id="KW-0812">Transmembrane</keyword>
<keyword evidence="1" id="KW-1133">Transmembrane helix</keyword>
<protein>
    <submittedName>
        <fullName evidence="2">Uncharacterized protein</fullName>
    </submittedName>
</protein>
<feature type="transmembrane region" description="Helical" evidence="1">
    <location>
        <begin position="95"/>
        <end position="119"/>
    </location>
</feature>